<gene>
    <name evidence="1" type="ORF">CALCODRAFT_509907</name>
</gene>
<keyword evidence="2" id="KW-1185">Reference proteome</keyword>
<evidence type="ECO:0000313" key="2">
    <source>
        <dbReference type="Proteomes" id="UP000076842"/>
    </source>
</evidence>
<organism evidence="1 2">
    <name type="scientific">Calocera cornea HHB12733</name>
    <dbReference type="NCBI Taxonomy" id="1353952"/>
    <lineage>
        <taxon>Eukaryota</taxon>
        <taxon>Fungi</taxon>
        <taxon>Dikarya</taxon>
        <taxon>Basidiomycota</taxon>
        <taxon>Agaricomycotina</taxon>
        <taxon>Dacrymycetes</taxon>
        <taxon>Dacrymycetales</taxon>
        <taxon>Dacrymycetaceae</taxon>
        <taxon>Calocera</taxon>
    </lineage>
</organism>
<reference evidence="1 2" key="1">
    <citation type="journal article" date="2016" name="Mol. Biol. Evol.">
        <title>Comparative Genomics of Early-Diverging Mushroom-Forming Fungi Provides Insights into the Origins of Lignocellulose Decay Capabilities.</title>
        <authorList>
            <person name="Nagy L.G."/>
            <person name="Riley R."/>
            <person name="Tritt A."/>
            <person name="Adam C."/>
            <person name="Daum C."/>
            <person name="Floudas D."/>
            <person name="Sun H."/>
            <person name="Yadav J.S."/>
            <person name="Pangilinan J."/>
            <person name="Larsson K.H."/>
            <person name="Matsuura K."/>
            <person name="Barry K."/>
            <person name="Labutti K."/>
            <person name="Kuo R."/>
            <person name="Ohm R.A."/>
            <person name="Bhattacharya S.S."/>
            <person name="Shirouzu T."/>
            <person name="Yoshinaga Y."/>
            <person name="Martin F.M."/>
            <person name="Grigoriev I.V."/>
            <person name="Hibbett D.S."/>
        </authorList>
    </citation>
    <scope>NUCLEOTIDE SEQUENCE [LARGE SCALE GENOMIC DNA]</scope>
    <source>
        <strain evidence="1 2">HHB12733</strain>
    </source>
</reference>
<dbReference type="InParanoid" id="A0A165EXR1"/>
<evidence type="ECO:0000313" key="1">
    <source>
        <dbReference type="EMBL" id="KZT55741.1"/>
    </source>
</evidence>
<proteinExistence type="predicted"/>
<dbReference type="EMBL" id="KV423989">
    <property type="protein sequence ID" value="KZT55741.1"/>
    <property type="molecule type" value="Genomic_DNA"/>
</dbReference>
<dbReference type="AlphaFoldDB" id="A0A165EXR1"/>
<protein>
    <submittedName>
        <fullName evidence="1">Uncharacterized protein</fullName>
    </submittedName>
</protein>
<sequence length="347" mass="38339">MALAVATGTTILANLFGQCPTPLPPSGDLLDKPWINMLTSMELMVRHYQHVSGTSEGSTGLVLTLHNFAGRLLYYAHNTNVGHWFSDSMSSPFEGTNNRLSFTYMPLGSMSALYMSYCGNIVARIHLKPEQVRSFVLLQDVTGGMLPQEFSICSDGATPKDPLPTFVPHVQTLPTLPAPALIVTWSTNPSPSSVAIQDVLSIAVVDTDQRILFHSTQSYLGYAVKTFYTNIDKPFDRVCLIFFSDTSMTKEQQVLVRGMANSVHFAKFTLKRDQTKAQLEEMKIRLCVMLKLRDRLDSARKKHKCQNTSRLSTEKGQVTGMEKVTRADGCLKIAATSASPGIRQVVP</sequence>
<name>A0A165EXR1_9BASI</name>
<dbReference type="Proteomes" id="UP000076842">
    <property type="component" value="Unassembled WGS sequence"/>
</dbReference>
<accession>A0A165EXR1</accession>